<dbReference type="InterPro" id="IPR013693">
    <property type="entry name" value="SpoIID/LytB_N"/>
</dbReference>
<dbReference type="GO" id="GO:0030435">
    <property type="term" value="P:sporulation resulting in formation of a cellular spore"/>
    <property type="evidence" value="ECO:0007669"/>
    <property type="project" value="InterPro"/>
</dbReference>
<sequence length="667" mass="75708">MKKKIYYSVFIVAVISVMGLFFYSQWYKNQMQEFVDDLANLNIDKKHPQYNLLTFLHRGENFENLEVTYHPFSFKEAKLKSPKWEQEIPLKLTKVNGQSIIKLKDINHGYIFYSEDKTFYDGQEKLSINKVGNIKTGEVYEAAYNEEYLFAENKLDSVLVDDIYHTFPSVYGRGLDKTKLAPDFYVYGQENRLFIGQQNVKIYKNHGLAVAAVTLEKFSPETIRVAINTSNFQGIYHRVVKIRSNESIKVEKAESRAQYTVPANTPLKIAYNDQQKLQVTGHDLNLTTSERILLSNGELGEFYLNNIERQSSGVSYNGHLEVFPSEKGLLLINQLKLEQYLSGVILSEMPISFGEEALAVQAIAARTFAVSNIYSAPFGHVSAHVDDSVLSQVYNNIDGSNQIEKVVYSTKGEVLHYNDRPIEAKFFSTSSGYTAAAHEVWHDGVTGKFPSDPIPYLQARGQGLEEIWDISSDDKFKRFIDKAPNSFDSLSPFYRWEIEMTNKQLQNAIERNLADRHKAQPDFVKTLEGGEFISKDIPKNPLGKLKKFEVVDRGEGGNIMSLDIIGANGTYRVIKEYNIRFVITPVCYEDNVYLQLNDGSKRANYAILPSSFAYFTSIEDGYVIRGGGNGHGAGMSQYGVVGMLKAGYSYEQILEHFYPGSQLIKLY</sequence>
<evidence type="ECO:0000313" key="3">
    <source>
        <dbReference type="EMBL" id="XCI27694.1"/>
    </source>
</evidence>
<accession>A0AAU8HPV6</accession>
<dbReference type="EMBL" id="CP159485">
    <property type="protein sequence ID" value="XCI27694.1"/>
    <property type="molecule type" value="Genomic_DNA"/>
</dbReference>
<dbReference type="RefSeq" id="WP_353892271.1">
    <property type="nucleotide sequence ID" value="NZ_CP159485.1"/>
</dbReference>
<keyword evidence="1" id="KW-0472">Membrane</keyword>
<dbReference type="AlphaFoldDB" id="A0AAU8HPV6"/>
<name>A0AAU8HPV6_9FIRM</name>
<dbReference type="Pfam" id="PF08486">
    <property type="entry name" value="SpoIID"/>
    <property type="match status" value="1"/>
</dbReference>
<reference evidence="3" key="2">
    <citation type="submission" date="2024-06" db="EMBL/GenBank/DDBJ databases">
        <authorList>
            <person name="Petrova K.O."/>
            <person name="Toshchakov S.V."/>
            <person name="Boltjanskaja Y.V."/>
            <person name="Kevbrin V.V."/>
        </authorList>
    </citation>
    <scope>NUCLEOTIDE SEQUENCE</scope>
    <source>
        <strain evidence="3">Z-710</strain>
    </source>
</reference>
<dbReference type="NCBIfam" id="TIGR02669">
    <property type="entry name" value="SpoIID_LytB"/>
    <property type="match status" value="1"/>
</dbReference>
<evidence type="ECO:0000259" key="2">
    <source>
        <dbReference type="Pfam" id="PF08486"/>
    </source>
</evidence>
<feature type="transmembrane region" description="Helical" evidence="1">
    <location>
        <begin position="5"/>
        <end position="26"/>
    </location>
</feature>
<keyword evidence="1" id="KW-0812">Transmembrane</keyword>
<proteinExistence type="predicted"/>
<gene>
    <name evidence="3" type="ORF">PRVXH_001603</name>
</gene>
<dbReference type="InterPro" id="IPR013486">
    <property type="entry name" value="SpoIID/LytB"/>
</dbReference>
<keyword evidence="1" id="KW-1133">Transmembrane helix</keyword>
<protein>
    <submittedName>
        <fullName evidence="3">SpoIID/LytB domain-containing protein</fullName>
    </submittedName>
</protein>
<reference evidence="3" key="1">
    <citation type="journal article" date="2018" name="Antonie Van Leeuwenhoek">
        <title>Proteinivorax hydrogeniformans sp. nov., an anaerobic, haloalkaliphilic bacterium fermenting proteinaceous compounds with high hydrogen production.</title>
        <authorList>
            <person name="Boltyanskaya Y."/>
            <person name="Detkova E."/>
            <person name="Pimenov N."/>
            <person name="Kevbrin V."/>
        </authorList>
    </citation>
    <scope>NUCLEOTIDE SEQUENCE</scope>
    <source>
        <strain evidence="3">Z-710</strain>
    </source>
</reference>
<evidence type="ECO:0000256" key="1">
    <source>
        <dbReference type="SAM" id="Phobius"/>
    </source>
</evidence>
<organism evidence="3">
    <name type="scientific">Proteinivorax hydrogeniformans</name>
    <dbReference type="NCBI Taxonomy" id="1826727"/>
    <lineage>
        <taxon>Bacteria</taxon>
        <taxon>Bacillati</taxon>
        <taxon>Bacillota</taxon>
        <taxon>Clostridia</taxon>
        <taxon>Eubacteriales</taxon>
        <taxon>Proteinivoracaceae</taxon>
        <taxon>Proteinivorax</taxon>
    </lineage>
</organism>
<feature type="domain" description="Sporulation stage II protein D amidase enhancer LytB N-terminal" evidence="2">
    <location>
        <begin position="326"/>
        <end position="417"/>
    </location>
</feature>